<protein>
    <submittedName>
        <fullName evidence="4">Serpin B</fullName>
    </submittedName>
</protein>
<dbReference type="InterPro" id="IPR042178">
    <property type="entry name" value="Serpin_sf_1"/>
</dbReference>
<dbReference type="AlphaFoldDB" id="A0A1M6AJ27"/>
<evidence type="ECO:0000256" key="1">
    <source>
        <dbReference type="RuleBase" id="RU000411"/>
    </source>
</evidence>
<feature type="signal peptide" evidence="2">
    <location>
        <begin position="1"/>
        <end position="19"/>
    </location>
</feature>
<name>A0A1M6AJ27_BUTFI</name>
<dbReference type="EMBL" id="FQXK01000027">
    <property type="protein sequence ID" value="SHI36427.1"/>
    <property type="molecule type" value="Genomic_DNA"/>
</dbReference>
<dbReference type="InterPro" id="IPR042185">
    <property type="entry name" value="Serpin_sf_2"/>
</dbReference>
<dbReference type="PANTHER" id="PTHR11461:SF211">
    <property type="entry name" value="GH10112P-RELATED"/>
    <property type="match status" value="1"/>
</dbReference>
<evidence type="ECO:0000256" key="2">
    <source>
        <dbReference type="SAM" id="SignalP"/>
    </source>
</evidence>
<dbReference type="Gene3D" id="3.30.497.10">
    <property type="entry name" value="Antithrombin, subunit I, domain 2"/>
    <property type="match status" value="1"/>
</dbReference>
<dbReference type="Gene3D" id="2.30.39.10">
    <property type="entry name" value="Alpha-1-antitrypsin, domain 1"/>
    <property type="match status" value="1"/>
</dbReference>
<dbReference type="GeneID" id="89507979"/>
<dbReference type="InterPro" id="IPR023796">
    <property type="entry name" value="Serpin_dom"/>
</dbReference>
<dbReference type="Proteomes" id="UP000184278">
    <property type="component" value="Unassembled WGS sequence"/>
</dbReference>
<dbReference type="GO" id="GO:0004867">
    <property type="term" value="F:serine-type endopeptidase inhibitor activity"/>
    <property type="evidence" value="ECO:0007669"/>
    <property type="project" value="InterPro"/>
</dbReference>
<organism evidence="4 5">
    <name type="scientific">Butyrivibrio fibrisolvens DSM 3071</name>
    <dbReference type="NCBI Taxonomy" id="1121131"/>
    <lineage>
        <taxon>Bacteria</taxon>
        <taxon>Bacillati</taxon>
        <taxon>Bacillota</taxon>
        <taxon>Clostridia</taxon>
        <taxon>Lachnospirales</taxon>
        <taxon>Lachnospiraceae</taxon>
        <taxon>Butyrivibrio</taxon>
    </lineage>
</organism>
<sequence length="428" mass="47281">MKKRIIASLLSIVTVSSLITGCSSPKILGSSNIPDITSLYDPSSVSAETLAGRNADYNNALIQYVEKNGFAQENYMISPTSFRAAMALAIAGADNETKDELLHAMGFNDMDELVAWYVSVTESVDKYSEWLEDAQKDFDKNKDDYGDDATEPSGAFDLENSIWRNTTAASGELSQDYMDYVAKNFGAAANNVSADEITDAVNNWVNENTDGLIPSISNNLSAADLVLINTLYLKSSWRNDFSEYDTEEGDFTTITGDVVQKDFMNQTEEFMYYEDDDCKFVILPMNGGVDAVFILGDATGIMDKIPEASREDVSVSIPKFETETSFSQNELIGFCKERGATSAFEEGADFSLMSDEMSLFITDIIQKTKIEVDEKGVKAAAATDIMMCDACAQEEEKPKEFIADQPFTYMILTDSEIPELLFYGQLVK</sequence>
<dbReference type="InterPro" id="IPR036186">
    <property type="entry name" value="Serpin_sf"/>
</dbReference>
<dbReference type="RefSeq" id="WP_073388912.1">
    <property type="nucleotide sequence ID" value="NZ_FQXK01000027.1"/>
</dbReference>
<gene>
    <name evidence="4" type="ORF">SAMN02745229_02977</name>
</gene>
<dbReference type="OrthoDB" id="9764871at2"/>
<reference evidence="5" key="1">
    <citation type="submission" date="2016-11" db="EMBL/GenBank/DDBJ databases">
        <authorList>
            <person name="Varghese N."/>
            <person name="Submissions S."/>
        </authorList>
    </citation>
    <scope>NUCLEOTIDE SEQUENCE [LARGE SCALE GENOMIC DNA]</scope>
    <source>
        <strain evidence="5">DSM 3071</strain>
    </source>
</reference>
<accession>A0A1M6AJ27</accession>
<dbReference type="GO" id="GO:0005615">
    <property type="term" value="C:extracellular space"/>
    <property type="evidence" value="ECO:0007669"/>
    <property type="project" value="InterPro"/>
</dbReference>
<dbReference type="SUPFAM" id="SSF56574">
    <property type="entry name" value="Serpins"/>
    <property type="match status" value="1"/>
</dbReference>
<keyword evidence="5" id="KW-1185">Reference proteome</keyword>
<proteinExistence type="inferred from homology"/>
<feature type="chain" id="PRO_5039522156" evidence="2">
    <location>
        <begin position="20"/>
        <end position="428"/>
    </location>
</feature>
<evidence type="ECO:0000259" key="3">
    <source>
        <dbReference type="SMART" id="SM00093"/>
    </source>
</evidence>
<dbReference type="PROSITE" id="PS51257">
    <property type="entry name" value="PROKAR_LIPOPROTEIN"/>
    <property type="match status" value="1"/>
</dbReference>
<feature type="domain" description="Serpin" evidence="3">
    <location>
        <begin position="59"/>
        <end position="428"/>
    </location>
</feature>
<evidence type="ECO:0000313" key="4">
    <source>
        <dbReference type="EMBL" id="SHI36427.1"/>
    </source>
</evidence>
<dbReference type="InterPro" id="IPR000215">
    <property type="entry name" value="Serpin_fam"/>
</dbReference>
<comment type="similarity">
    <text evidence="1">Belongs to the serpin family.</text>
</comment>
<keyword evidence="2" id="KW-0732">Signal</keyword>
<evidence type="ECO:0000313" key="5">
    <source>
        <dbReference type="Proteomes" id="UP000184278"/>
    </source>
</evidence>
<dbReference type="PANTHER" id="PTHR11461">
    <property type="entry name" value="SERINE PROTEASE INHIBITOR, SERPIN"/>
    <property type="match status" value="1"/>
</dbReference>
<dbReference type="SMART" id="SM00093">
    <property type="entry name" value="SERPIN"/>
    <property type="match status" value="1"/>
</dbReference>
<dbReference type="Pfam" id="PF00079">
    <property type="entry name" value="Serpin"/>
    <property type="match status" value="1"/>
</dbReference>